<proteinExistence type="predicted"/>
<dbReference type="PROSITE" id="PS50262">
    <property type="entry name" value="G_PROTEIN_RECEP_F1_2"/>
    <property type="match status" value="1"/>
</dbReference>
<dbReference type="Pfam" id="PF00001">
    <property type="entry name" value="7tm_1"/>
    <property type="match status" value="1"/>
</dbReference>
<evidence type="ECO:0000256" key="3">
    <source>
        <dbReference type="ARBA" id="ARBA00022989"/>
    </source>
</evidence>
<dbReference type="Gene3D" id="1.20.1070.10">
    <property type="entry name" value="Rhodopsin 7-helix transmembrane proteins"/>
    <property type="match status" value="1"/>
</dbReference>
<dbReference type="AlphaFoldDB" id="A0A816E255"/>
<keyword evidence="3 8" id="KW-1133">Transmembrane helix</keyword>
<reference evidence="10" key="1">
    <citation type="submission" date="2021-02" db="EMBL/GenBank/DDBJ databases">
        <authorList>
            <person name="Nowell W R."/>
        </authorList>
    </citation>
    <scope>NUCLEOTIDE SEQUENCE</scope>
</reference>
<protein>
    <recommendedName>
        <fullName evidence="9">G-protein coupled receptors family 1 profile domain-containing protein</fullName>
    </recommendedName>
</protein>
<dbReference type="InterPro" id="IPR017452">
    <property type="entry name" value="GPCR_Rhodpsn_7TM"/>
</dbReference>
<comment type="caution">
    <text evidence="10">The sequence shown here is derived from an EMBL/GenBank/DDBJ whole genome shotgun (WGS) entry which is preliminary data.</text>
</comment>
<evidence type="ECO:0000256" key="8">
    <source>
        <dbReference type="SAM" id="Phobius"/>
    </source>
</evidence>
<evidence type="ECO:0000256" key="6">
    <source>
        <dbReference type="ARBA" id="ARBA00023170"/>
    </source>
</evidence>
<keyword evidence="2 8" id="KW-0812">Transmembrane</keyword>
<feature type="transmembrane region" description="Helical" evidence="8">
    <location>
        <begin position="186"/>
        <end position="206"/>
    </location>
</feature>
<feature type="transmembrane region" description="Helical" evidence="8">
    <location>
        <begin position="55"/>
        <end position="76"/>
    </location>
</feature>
<organism evidence="10 11">
    <name type="scientific">Adineta ricciae</name>
    <name type="common">Rotifer</name>
    <dbReference type="NCBI Taxonomy" id="249248"/>
    <lineage>
        <taxon>Eukaryota</taxon>
        <taxon>Metazoa</taxon>
        <taxon>Spiralia</taxon>
        <taxon>Gnathifera</taxon>
        <taxon>Rotifera</taxon>
        <taxon>Eurotatoria</taxon>
        <taxon>Bdelloidea</taxon>
        <taxon>Adinetida</taxon>
        <taxon>Adinetidae</taxon>
        <taxon>Adineta</taxon>
    </lineage>
</organism>
<dbReference type="PANTHER" id="PTHR24243:SF233">
    <property type="entry name" value="THYROTROPIN-RELEASING HORMONE RECEPTOR"/>
    <property type="match status" value="1"/>
</dbReference>
<keyword evidence="5 8" id="KW-0472">Membrane</keyword>
<dbReference type="SUPFAM" id="SSF81321">
    <property type="entry name" value="Family A G protein-coupled receptor-like"/>
    <property type="match status" value="1"/>
</dbReference>
<evidence type="ECO:0000256" key="4">
    <source>
        <dbReference type="ARBA" id="ARBA00023040"/>
    </source>
</evidence>
<evidence type="ECO:0000256" key="1">
    <source>
        <dbReference type="ARBA" id="ARBA00004141"/>
    </source>
</evidence>
<keyword evidence="6" id="KW-0675">Receptor</keyword>
<comment type="subcellular location">
    <subcellularLocation>
        <location evidence="1">Membrane</location>
        <topology evidence="1">Multi-pass membrane protein</topology>
    </subcellularLocation>
</comment>
<evidence type="ECO:0000313" key="11">
    <source>
        <dbReference type="Proteomes" id="UP000663828"/>
    </source>
</evidence>
<keyword evidence="11" id="KW-1185">Reference proteome</keyword>
<dbReference type="CDD" id="cd00637">
    <property type="entry name" value="7tm_classA_rhodopsin-like"/>
    <property type="match status" value="1"/>
</dbReference>
<feature type="domain" description="G-protein coupled receptors family 1 profile" evidence="9">
    <location>
        <begin position="33"/>
        <end position="285"/>
    </location>
</feature>
<keyword evidence="4" id="KW-0297">G-protein coupled receptor</keyword>
<evidence type="ECO:0000256" key="7">
    <source>
        <dbReference type="ARBA" id="ARBA00023224"/>
    </source>
</evidence>
<dbReference type="Proteomes" id="UP000663828">
    <property type="component" value="Unassembled WGS sequence"/>
</dbReference>
<dbReference type="GO" id="GO:0005886">
    <property type="term" value="C:plasma membrane"/>
    <property type="evidence" value="ECO:0007669"/>
    <property type="project" value="TreeGrafter"/>
</dbReference>
<dbReference type="InterPro" id="IPR000276">
    <property type="entry name" value="GPCR_Rhodpsn"/>
</dbReference>
<sequence length="318" mass="36082">MSSSTAEIAYLNYISRISLTFGGLILFITGIIGNSINIFVFSFFPQFNKGSTPVFLLFSFISSLTTLLTGLLPQLVFRLSGTDPLVTYLVLCKLRWFIGIGSATVAVHCLSLAAANQYLLTSRHIRHHQWINRRRALLMCLVVTIYSLGSISPNLVYYTHIKNSINQTQCDITNTIAATYNTYNGLIIYSLLPIIVLSTFSLLTWWNIRHKMIRQASIEQSLTRLVFAQITMDLLASIGFVIRRIYLLYTKDFAKNTYQIAQENVANSAFTLIGFIIHSFSFLTYLISSKPFRQNISSLLFTKKHRIQPTTNLMRTTP</sequence>
<evidence type="ECO:0000256" key="5">
    <source>
        <dbReference type="ARBA" id="ARBA00023136"/>
    </source>
</evidence>
<evidence type="ECO:0000259" key="9">
    <source>
        <dbReference type="PROSITE" id="PS50262"/>
    </source>
</evidence>
<feature type="transmembrane region" description="Helical" evidence="8">
    <location>
        <begin position="96"/>
        <end position="115"/>
    </location>
</feature>
<evidence type="ECO:0000256" key="2">
    <source>
        <dbReference type="ARBA" id="ARBA00022692"/>
    </source>
</evidence>
<feature type="transmembrane region" description="Helical" evidence="8">
    <location>
        <begin position="269"/>
        <end position="287"/>
    </location>
</feature>
<accession>A0A816E255</accession>
<feature type="transmembrane region" description="Helical" evidence="8">
    <location>
        <begin position="136"/>
        <end position="158"/>
    </location>
</feature>
<evidence type="ECO:0000313" key="10">
    <source>
        <dbReference type="EMBL" id="CAF1644297.1"/>
    </source>
</evidence>
<feature type="transmembrane region" description="Helical" evidence="8">
    <location>
        <begin position="226"/>
        <end position="249"/>
    </location>
</feature>
<feature type="transmembrane region" description="Helical" evidence="8">
    <location>
        <begin position="20"/>
        <end position="43"/>
    </location>
</feature>
<name>A0A816E255_ADIRI</name>
<dbReference type="PANTHER" id="PTHR24243">
    <property type="entry name" value="G-PROTEIN COUPLED RECEPTOR"/>
    <property type="match status" value="1"/>
</dbReference>
<dbReference type="GO" id="GO:0004930">
    <property type="term" value="F:G protein-coupled receptor activity"/>
    <property type="evidence" value="ECO:0007669"/>
    <property type="project" value="UniProtKB-KW"/>
</dbReference>
<keyword evidence="7" id="KW-0807">Transducer</keyword>
<gene>
    <name evidence="10" type="ORF">XAT740_LOCUS53866</name>
</gene>
<dbReference type="EMBL" id="CAJNOR010009407">
    <property type="protein sequence ID" value="CAF1644297.1"/>
    <property type="molecule type" value="Genomic_DNA"/>
</dbReference>